<evidence type="ECO:0000256" key="5">
    <source>
        <dbReference type="ARBA" id="ARBA00023136"/>
    </source>
</evidence>
<gene>
    <name evidence="7" type="ORF">BE15_33325</name>
</gene>
<reference evidence="7 8" key="1">
    <citation type="submission" date="2014-02" db="EMBL/GenBank/DDBJ databases">
        <title>The small core and large imbalanced accessory genome model reveals a collaborative survival strategy of Sorangium cellulosum strains in nature.</title>
        <authorList>
            <person name="Han K."/>
            <person name="Peng R."/>
            <person name="Blom J."/>
            <person name="Li Y.-Z."/>
        </authorList>
    </citation>
    <scope>NUCLEOTIDE SEQUENCE [LARGE SCALE GENOMIC DNA]</scope>
    <source>
        <strain evidence="7 8">So0008-312</strain>
    </source>
</reference>
<keyword evidence="5 6" id="KW-0472">Membrane</keyword>
<dbReference type="EMBL" id="JEMA01000875">
    <property type="protein sequence ID" value="KYF64915.1"/>
    <property type="molecule type" value="Genomic_DNA"/>
</dbReference>
<evidence type="ECO:0000256" key="1">
    <source>
        <dbReference type="ARBA" id="ARBA00004141"/>
    </source>
</evidence>
<protein>
    <recommendedName>
        <fullName evidence="9">DUF423 domain-containing protein</fullName>
    </recommendedName>
</protein>
<evidence type="ECO:0000256" key="6">
    <source>
        <dbReference type="SAM" id="Phobius"/>
    </source>
</evidence>
<evidence type="ECO:0000256" key="2">
    <source>
        <dbReference type="ARBA" id="ARBA00009694"/>
    </source>
</evidence>
<evidence type="ECO:0000256" key="3">
    <source>
        <dbReference type="ARBA" id="ARBA00022692"/>
    </source>
</evidence>
<proteinExistence type="inferred from homology"/>
<evidence type="ECO:0000313" key="8">
    <source>
        <dbReference type="Proteomes" id="UP000075260"/>
    </source>
</evidence>
<feature type="transmembrane region" description="Helical" evidence="6">
    <location>
        <begin position="73"/>
        <end position="93"/>
    </location>
</feature>
<accession>A0A150QAA7</accession>
<dbReference type="RefSeq" id="WP_061611438.1">
    <property type="nucleotide sequence ID" value="NZ_JEMA01000875.1"/>
</dbReference>
<feature type="transmembrane region" description="Helical" evidence="6">
    <location>
        <begin position="105"/>
        <end position="128"/>
    </location>
</feature>
<dbReference type="PANTHER" id="PTHR43461">
    <property type="entry name" value="TRANSMEMBRANE PROTEIN 256"/>
    <property type="match status" value="1"/>
</dbReference>
<evidence type="ECO:0000256" key="4">
    <source>
        <dbReference type="ARBA" id="ARBA00022989"/>
    </source>
</evidence>
<comment type="subcellular location">
    <subcellularLocation>
        <location evidence="1">Membrane</location>
        <topology evidence="1">Multi-pass membrane protein</topology>
    </subcellularLocation>
</comment>
<evidence type="ECO:0008006" key="9">
    <source>
        <dbReference type="Google" id="ProtNLM"/>
    </source>
</evidence>
<evidence type="ECO:0000313" key="7">
    <source>
        <dbReference type="EMBL" id="KYF64915.1"/>
    </source>
</evidence>
<dbReference type="PANTHER" id="PTHR43461:SF1">
    <property type="entry name" value="TRANSMEMBRANE PROTEIN 256"/>
    <property type="match status" value="1"/>
</dbReference>
<dbReference type="InterPro" id="IPR006696">
    <property type="entry name" value="DUF423"/>
</dbReference>
<dbReference type="GO" id="GO:0005886">
    <property type="term" value="C:plasma membrane"/>
    <property type="evidence" value="ECO:0007669"/>
    <property type="project" value="TreeGrafter"/>
</dbReference>
<name>A0A150QAA7_SORCE</name>
<sequence>MERLFFLLSGAYGFLAVALGAFGSHGLKARLDGLPDGALRASWWQTGAQYHLAHALALALAAHLAARTGGRAAIVAGLCFAGGVLLFSGSLYVMTLTGTRGLGRVTPFGGLLLLVGWASVVVAALGIAKA</sequence>
<comment type="caution">
    <text evidence="7">The sequence shown here is derived from an EMBL/GenBank/DDBJ whole genome shotgun (WGS) entry which is preliminary data.</text>
</comment>
<organism evidence="7 8">
    <name type="scientific">Sorangium cellulosum</name>
    <name type="common">Polyangium cellulosum</name>
    <dbReference type="NCBI Taxonomy" id="56"/>
    <lineage>
        <taxon>Bacteria</taxon>
        <taxon>Pseudomonadati</taxon>
        <taxon>Myxococcota</taxon>
        <taxon>Polyangia</taxon>
        <taxon>Polyangiales</taxon>
        <taxon>Polyangiaceae</taxon>
        <taxon>Sorangium</taxon>
    </lineage>
</organism>
<dbReference type="AlphaFoldDB" id="A0A150QAA7"/>
<dbReference type="Pfam" id="PF04241">
    <property type="entry name" value="DUF423"/>
    <property type="match status" value="1"/>
</dbReference>
<dbReference type="OrthoDB" id="9802121at2"/>
<comment type="similarity">
    <text evidence="2">Belongs to the UPF0382 family.</text>
</comment>
<keyword evidence="3 6" id="KW-0812">Transmembrane</keyword>
<feature type="transmembrane region" description="Helical" evidence="6">
    <location>
        <begin position="47"/>
        <end position="66"/>
    </location>
</feature>
<keyword evidence="4 6" id="KW-1133">Transmembrane helix</keyword>
<dbReference type="Proteomes" id="UP000075260">
    <property type="component" value="Unassembled WGS sequence"/>
</dbReference>